<evidence type="ECO:0000256" key="3">
    <source>
        <dbReference type="ARBA" id="ARBA00022801"/>
    </source>
</evidence>
<dbReference type="RefSeq" id="WP_096056908.1">
    <property type="nucleotide sequence ID" value="NZ_CP023344.1"/>
</dbReference>
<dbReference type="InterPro" id="IPR017853">
    <property type="entry name" value="GH"/>
</dbReference>
<dbReference type="InterPro" id="IPR001360">
    <property type="entry name" value="Glyco_hydro_1"/>
</dbReference>
<gene>
    <name evidence="12" type="ORF">CMV30_15715</name>
</gene>
<dbReference type="OrthoDB" id="2339329at2"/>
<evidence type="ECO:0000313" key="13">
    <source>
        <dbReference type="Proteomes" id="UP000217265"/>
    </source>
</evidence>
<accession>A0A290QAJ5</accession>
<dbReference type="GO" id="GO:0008422">
    <property type="term" value="F:beta-glucosidase activity"/>
    <property type="evidence" value="ECO:0007669"/>
    <property type="project" value="UniProtKB-EC"/>
</dbReference>
<reference evidence="12 13" key="1">
    <citation type="submission" date="2017-09" db="EMBL/GenBank/DDBJ databases">
        <title>Complete genome sequence of Verrucomicrobial strain HZ-65, isolated from freshwater.</title>
        <authorList>
            <person name="Choi A."/>
        </authorList>
    </citation>
    <scope>NUCLEOTIDE SEQUENCE [LARGE SCALE GENOMIC DNA]</scope>
    <source>
        <strain evidence="12 13">HZ-65</strain>
    </source>
</reference>
<dbReference type="PRINTS" id="PR00131">
    <property type="entry name" value="GLHYDRLASE1"/>
</dbReference>
<keyword evidence="6 11" id="KW-0326">Glycosidase</keyword>
<dbReference type="EMBL" id="CP023344">
    <property type="protein sequence ID" value="ATC65277.1"/>
    <property type="molecule type" value="Genomic_DNA"/>
</dbReference>
<keyword evidence="13" id="KW-1185">Reference proteome</keyword>
<dbReference type="AlphaFoldDB" id="A0A290QAJ5"/>
<organism evidence="12 13">
    <name type="scientific">Nibricoccus aquaticus</name>
    <dbReference type="NCBI Taxonomy" id="2576891"/>
    <lineage>
        <taxon>Bacteria</taxon>
        <taxon>Pseudomonadati</taxon>
        <taxon>Verrucomicrobiota</taxon>
        <taxon>Opitutia</taxon>
        <taxon>Opitutales</taxon>
        <taxon>Opitutaceae</taxon>
        <taxon>Nibricoccus</taxon>
    </lineage>
</organism>
<dbReference type="Pfam" id="PF00232">
    <property type="entry name" value="Glyco_hydro_1"/>
    <property type="match status" value="1"/>
</dbReference>
<evidence type="ECO:0000256" key="2">
    <source>
        <dbReference type="ARBA" id="ARBA00012744"/>
    </source>
</evidence>
<keyword evidence="5" id="KW-0119">Carbohydrate metabolism</keyword>
<feature type="active site" description="Nucleophile" evidence="8 10">
    <location>
        <position position="356"/>
    </location>
</feature>
<feature type="binding site" evidence="9">
    <location>
        <position position="169"/>
    </location>
    <ligand>
        <name>substrate</name>
    </ligand>
</feature>
<evidence type="ECO:0000256" key="7">
    <source>
        <dbReference type="ARBA" id="ARBA00023326"/>
    </source>
</evidence>
<dbReference type="GO" id="GO:0005829">
    <property type="term" value="C:cytosol"/>
    <property type="evidence" value="ECO:0007669"/>
    <property type="project" value="TreeGrafter"/>
</dbReference>
<feature type="binding site" evidence="9">
    <location>
        <position position="300"/>
    </location>
    <ligand>
        <name>substrate</name>
    </ligand>
</feature>
<dbReference type="NCBIfam" id="TIGR03356">
    <property type="entry name" value="BGL"/>
    <property type="match status" value="1"/>
</dbReference>
<feature type="binding site" evidence="9">
    <location>
        <position position="24"/>
    </location>
    <ligand>
        <name>substrate</name>
    </ligand>
</feature>
<dbReference type="Gene3D" id="3.20.20.80">
    <property type="entry name" value="Glycosidases"/>
    <property type="match status" value="1"/>
</dbReference>
<sequence>MPKYINTLSFPKNFTWGVAAAATQIEGAANADGKGESVWDRFAATPGKVFNGDTPAIACDHYHRFDEDFRLMKKLGAKNYRLSINWCRLYPQGDGSLNPAGVAFYDRLIDRLLAHGITPWVTFYHWDLPQALEDRGGWRARITPDAFAPYATTVVKTLGDRVKRWITLNEIPCFIGLSLKDGIHAPGTKDSDAVVNQAYHHALLAHGHAVRAVREHGGRGATVGLTHNPPSYLPLTETPADIDAARKCFHEGNWHLLDPVFKGHYPAGYLRAAGANRPKVQKGDLALISQPTDFLGLNIYAGSYVQAQRKRWRVLPFTGNFPQADLPWLRHTPQSNYWTPRHVQELYGVKSIYITENGAGYEDTPNADGEILDLHRREYLRNFLLAAQRATAEGVPLKGYFLWSFMDNYEWSEGYRKRFGIVYVDYATQKRTPKLSAHWYSQVMKENRVV</sequence>
<dbReference type="InterPro" id="IPR018120">
    <property type="entry name" value="Glyco_hydro_1_AS"/>
</dbReference>
<dbReference type="GO" id="GO:0030245">
    <property type="term" value="P:cellulose catabolic process"/>
    <property type="evidence" value="ECO:0007669"/>
    <property type="project" value="UniProtKB-KW"/>
</dbReference>
<evidence type="ECO:0000256" key="1">
    <source>
        <dbReference type="ARBA" id="ARBA00010838"/>
    </source>
</evidence>
<protein>
    <recommendedName>
        <fullName evidence="2 11">Beta-glucosidase</fullName>
        <ecNumber evidence="2 11">3.2.1.21</ecNumber>
    </recommendedName>
</protein>
<evidence type="ECO:0000256" key="10">
    <source>
        <dbReference type="PROSITE-ProRule" id="PRU10055"/>
    </source>
</evidence>
<keyword evidence="3 11" id="KW-0378">Hydrolase</keyword>
<evidence type="ECO:0000256" key="4">
    <source>
        <dbReference type="ARBA" id="ARBA00023001"/>
    </source>
</evidence>
<dbReference type="EC" id="3.2.1.21" evidence="2 11"/>
<feature type="binding site" evidence="9">
    <location>
        <position position="403"/>
    </location>
    <ligand>
        <name>substrate</name>
    </ligand>
</feature>
<dbReference type="KEGG" id="vbh:CMV30_15715"/>
<dbReference type="Proteomes" id="UP000217265">
    <property type="component" value="Chromosome"/>
</dbReference>
<dbReference type="PANTHER" id="PTHR10353">
    <property type="entry name" value="GLYCOSYL HYDROLASE"/>
    <property type="match status" value="1"/>
</dbReference>
<evidence type="ECO:0000313" key="12">
    <source>
        <dbReference type="EMBL" id="ATC65277.1"/>
    </source>
</evidence>
<feature type="binding site" evidence="9">
    <location>
        <position position="125"/>
    </location>
    <ligand>
        <name>substrate</name>
    </ligand>
</feature>
<name>A0A290QAJ5_9BACT</name>
<comment type="similarity">
    <text evidence="1 11">Belongs to the glycosyl hydrolase 1 family.</text>
</comment>
<keyword evidence="4" id="KW-0136">Cellulose degradation</keyword>
<feature type="active site" description="Proton donor" evidence="8">
    <location>
        <position position="170"/>
    </location>
</feature>
<keyword evidence="7" id="KW-0624">Polysaccharide degradation</keyword>
<dbReference type="InterPro" id="IPR017736">
    <property type="entry name" value="Glyco_hydro_1_beta-glucosidase"/>
</dbReference>
<dbReference type="PROSITE" id="PS00572">
    <property type="entry name" value="GLYCOSYL_HYDROL_F1_1"/>
    <property type="match status" value="1"/>
</dbReference>
<proteinExistence type="inferred from homology"/>
<comment type="catalytic activity">
    <reaction evidence="11">
        <text>Hydrolysis of terminal, non-reducing beta-D-glucosyl residues with release of beta-D-glucose.</text>
        <dbReference type="EC" id="3.2.1.21"/>
    </reaction>
</comment>
<dbReference type="FunFam" id="3.20.20.80:FF:000004">
    <property type="entry name" value="Beta-glucosidase 6-phospho-beta-glucosidase"/>
    <property type="match status" value="1"/>
</dbReference>
<evidence type="ECO:0000256" key="11">
    <source>
        <dbReference type="RuleBase" id="RU361175"/>
    </source>
</evidence>
<dbReference type="PANTHER" id="PTHR10353:SF36">
    <property type="entry name" value="LP05116P"/>
    <property type="match status" value="1"/>
</dbReference>
<feature type="binding site" evidence="9">
    <location>
        <begin position="410"/>
        <end position="411"/>
    </location>
    <ligand>
        <name>substrate</name>
    </ligand>
</feature>
<evidence type="ECO:0000256" key="5">
    <source>
        <dbReference type="ARBA" id="ARBA00023277"/>
    </source>
</evidence>
<evidence type="ECO:0000256" key="8">
    <source>
        <dbReference type="PIRSR" id="PIRSR617736-1"/>
    </source>
</evidence>
<evidence type="ECO:0000256" key="6">
    <source>
        <dbReference type="ARBA" id="ARBA00023295"/>
    </source>
</evidence>
<dbReference type="SUPFAM" id="SSF51445">
    <property type="entry name" value="(Trans)glycosidases"/>
    <property type="match status" value="1"/>
</dbReference>
<evidence type="ECO:0000256" key="9">
    <source>
        <dbReference type="PIRSR" id="PIRSR617736-2"/>
    </source>
</evidence>